<name>A0ABT6F2L2_9SYNE</name>
<evidence type="ECO:0000313" key="4">
    <source>
        <dbReference type="Proteomes" id="UP001154265"/>
    </source>
</evidence>
<protein>
    <submittedName>
        <fullName evidence="3">PIN domain-containing protein</fullName>
    </submittedName>
</protein>
<sequence length="167" mass="19361">MQLALADLFRGKWTNEIHDEWMRNLAQNRPDITLEQLKRTKNLMNTHVRDCLITDYEWLMPCLELPDPKDRHVLAAAIHGKVDVIVTFNLKDFPPKALAPHNIELQHPDDFLAFLIDLRPMKVVQALTIVQERLQNPPKTLEDYLNNLLGQGLPISVSMLRAIFYES</sequence>
<gene>
    <name evidence="3" type="ORF">L3556_14320</name>
</gene>
<dbReference type="Proteomes" id="UP001154265">
    <property type="component" value="Unassembled WGS sequence"/>
</dbReference>
<feature type="domain" description="VapC50 C-terminal" evidence="2">
    <location>
        <begin position="108"/>
        <end position="162"/>
    </location>
</feature>
<evidence type="ECO:0000259" key="1">
    <source>
        <dbReference type="Pfam" id="PF13470"/>
    </source>
</evidence>
<feature type="domain" description="PIN" evidence="1">
    <location>
        <begin position="2"/>
        <end position="90"/>
    </location>
</feature>
<organism evidence="3 4">
    <name type="scientific">Candidatus Synechococcus calcipolaris G9</name>
    <dbReference type="NCBI Taxonomy" id="1497997"/>
    <lineage>
        <taxon>Bacteria</taxon>
        <taxon>Bacillati</taxon>
        <taxon>Cyanobacteriota</taxon>
        <taxon>Cyanophyceae</taxon>
        <taxon>Synechococcales</taxon>
        <taxon>Synechococcaceae</taxon>
        <taxon>Synechococcus</taxon>
    </lineage>
</organism>
<comment type="caution">
    <text evidence="3">The sequence shown here is derived from an EMBL/GenBank/DDBJ whole genome shotgun (WGS) entry which is preliminary data.</text>
</comment>
<dbReference type="Pfam" id="PF26343">
    <property type="entry name" value="VapC50_C"/>
    <property type="match status" value="1"/>
</dbReference>
<evidence type="ECO:0000313" key="3">
    <source>
        <dbReference type="EMBL" id="MDG2992097.1"/>
    </source>
</evidence>
<dbReference type="InterPro" id="IPR058652">
    <property type="entry name" value="VapC50_C"/>
</dbReference>
<reference evidence="3" key="2">
    <citation type="submission" date="2022-01" db="EMBL/GenBank/DDBJ databases">
        <authorList>
            <person name="Zivanovic Y."/>
            <person name="Moreira D."/>
            <person name="Lopez-Garcia P."/>
        </authorList>
    </citation>
    <scope>NUCLEOTIDE SEQUENCE</scope>
    <source>
        <strain evidence="3">G9</strain>
    </source>
</reference>
<dbReference type="Pfam" id="PF13470">
    <property type="entry name" value="PIN_3"/>
    <property type="match status" value="1"/>
</dbReference>
<accession>A0ABT6F2L2</accession>
<dbReference type="EMBL" id="JAKKUT010000007">
    <property type="protein sequence ID" value="MDG2992097.1"/>
    <property type="molecule type" value="Genomic_DNA"/>
</dbReference>
<evidence type="ECO:0000259" key="2">
    <source>
        <dbReference type="Pfam" id="PF26343"/>
    </source>
</evidence>
<keyword evidence="4" id="KW-1185">Reference proteome</keyword>
<dbReference type="InterPro" id="IPR002716">
    <property type="entry name" value="PIN_dom"/>
</dbReference>
<reference evidence="3" key="1">
    <citation type="journal article" date="2022" name="Genome Biol. Evol.">
        <title>A New Gene Family Diagnostic for Intracellular Biomineralization of Amorphous Ca Carbonates by Cyanobacteria.</title>
        <authorList>
            <person name="Benzerara K."/>
            <person name="Duprat E."/>
            <person name="Bitard-Feildel T."/>
            <person name="Caumes G."/>
            <person name="Cassier-Chauvat C."/>
            <person name="Chauvat F."/>
            <person name="Dezi M."/>
            <person name="Diop S.I."/>
            <person name="Gaschignard G."/>
            <person name="Gorgen S."/>
            <person name="Gugger M."/>
            <person name="Lopez-Garcia P."/>
            <person name="Millet M."/>
            <person name="Skouri-Panet F."/>
            <person name="Moreira D."/>
            <person name="Callebaut I."/>
        </authorList>
    </citation>
    <scope>NUCLEOTIDE SEQUENCE</scope>
    <source>
        <strain evidence="3">G9</strain>
    </source>
</reference>
<proteinExistence type="predicted"/>